<gene>
    <name evidence="3" type="ORF">MQC88_12850</name>
</gene>
<organism evidence="3 4">
    <name type="scientific">Cognatiluteimonas sedimenti</name>
    <dbReference type="NCBI Taxonomy" id="2927791"/>
    <lineage>
        <taxon>Bacteria</taxon>
        <taxon>Pseudomonadati</taxon>
        <taxon>Pseudomonadota</taxon>
        <taxon>Gammaproteobacteria</taxon>
        <taxon>Lysobacterales</taxon>
        <taxon>Lysobacteraceae</taxon>
        <taxon>Cognatiluteimonas</taxon>
    </lineage>
</organism>
<sequence>MKSFPIFLLLALPGGAFAADPGMPDAQSAMEHALTRAADTSWGPAPPMLPAGAQAAVLAGDPGKEGSFIIRLKMPPGYRVPRHWHPTDEAVTLVEGDLILSMGDAAATARDETLAPGDFINLPTPMRHEASSRGGAVVQVQAMGPFVITYLDPKDDPRNAGK</sequence>
<dbReference type="Proteomes" id="UP001165423">
    <property type="component" value="Unassembled WGS sequence"/>
</dbReference>
<feature type="domain" description="Cupin type-2" evidence="2">
    <location>
        <begin position="72"/>
        <end position="136"/>
    </location>
</feature>
<dbReference type="InterPro" id="IPR013096">
    <property type="entry name" value="Cupin_2"/>
</dbReference>
<accession>A0ABT0A781</accession>
<dbReference type="CDD" id="cd06989">
    <property type="entry name" value="cupin_DRT102"/>
    <property type="match status" value="1"/>
</dbReference>
<keyword evidence="4" id="KW-1185">Reference proteome</keyword>
<dbReference type="EMBL" id="JALGCL010000005">
    <property type="protein sequence ID" value="MCJ0826829.1"/>
    <property type="molecule type" value="Genomic_DNA"/>
</dbReference>
<keyword evidence="1" id="KW-0732">Signal</keyword>
<evidence type="ECO:0000313" key="4">
    <source>
        <dbReference type="Proteomes" id="UP001165423"/>
    </source>
</evidence>
<name>A0ABT0A781_9GAMM</name>
<dbReference type="InterPro" id="IPR014710">
    <property type="entry name" value="RmlC-like_jellyroll"/>
</dbReference>
<feature type="chain" id="PRO_5047528827" evidence="1">
    <location>
        <begin position="19"/>
        <end position="162"/>
    </location>
</feature>
<protein>
    <submittedName>
        <fullName evidence="3">Cupin domain-containing protein</fullName>
    </submittedName>
</protein>
<dbReference type="SUPFAM" id="SSF51182">
    <property type="entry name" value="RmlC-like cupins"/>
    <property type="match status" value="1"/>
</dbReference>
<dbReference type="InterPro" id="IPR011051">
    <property type="entry name" value="RmlC_Cupin_sf"/>
</dbReference>
<dbReference type="Pfam" id="PF07883">
    <property type="entry name" value="Cupin_2"/>
    <property type="match status" value="1"/>
</dbReference>
<feature type="signal peptide" evidence="1">
    <location>
        <begin position="1"/>
        <end position="18"/>
    </location>
</feature>
<evidence type="ECO:0000313" key="3">
    <source>
        <dbReference type="EMBL" id="MCJ0826829.1"/>
    </source>
</evidence>
<evidence type="ECO:0000259" key="2">
    <source>
        <dbReference type="Pfam" id="PF07883"/>
    </source>
</evidence>
<evidence type="ECO:0000256" key="1">
    <source>
        <dbReference type="SAM" id="SignalP"/>
    </source>
</evidence>
<reference evidence="3 4" key="1">
    <citation type="submission" date="2022-03" db="EMBL/GenBank/DDBJ databases">
        <title>Luteimonas soily sp. nov., a novel bacterium isolated from the soil.</title>
        <authorList>
            <person name="Zhang X."/>
        </authorList>
    </citation>
    <scope>NUCLEOTIDE SEQUENCE [LARGE SCALE GENOMIC DNA]</scope>
    <source>
        <strain evidence="3 4">50</strain>
    </source>
</reference>
<dbReference type="RefSeq" id="WP_243322710.1">
    <property type="nucleotide sequence ID" value="NZ_JALGCL010000005.1"/>
</dbReference>
<comment type="caution">
    <text evidence="3">The sequence shown here is derived from an EMBL/GenBank/DDBJ whole genome shotgun (WGS) entry which is preliminary data.</text>
</comment>
<proteinExistence type="predicted"/>
<dbReference type="Gene3D" id="2.60.120.10">
    <property type="entry name" value="Jelly Rolls"/>
    <property type="match status" value="1"/>
</dbReference>